<dbReference type="AlphaFoldDB" id="A0A6C0I4T2"/>
<accession>A0A6C0I4T2</accession>
<sequence>MEEEEHYALSCDKDSVYLSRDKPKYMYLIEFKAVNQKICIDGLLTFDIYKMMYELNKDLFDSHHISYPDPADPSRAELLFIFKSIMGLGERYTHVYAHMPHLSQPSVHGQGQVIHINSANVPKTEQSQLRHLIPRRAEQIDSDNSNITIHVQPDGHAIHFYYKFKLQLSKPDDVISIPPFVDKAISAMMKNIFVRMKQFIECLG</sequence>
<dbReference type="EMBL" id="MN740103">
    <property type="protein sequence ID" value="QHT87894.1"/>
    <property type="molecule type" value="Genomic_DNA"/>
</dbReference>
<protein>
    <submittedName>
        <fullName evidence="1">Uncharacterized protein</fullName>
    </submittedName>
</protein>
<name>A0A6C0I4T2_9ZZZZ</name>
<proteinExistence type="predicted"/>
<evidence type="ECO:0000313" key="1">
    <source>
        <dbReference type="EMBL" id="QHT87894.1"/>
    </source>
</evidence>
<reference evidence="1" key="1">
    <citation type="journal article" date="2020" name="Nature">
        <title>Giant virus diversity and host interactions through global metagenomics.</title>
        <authorList>
            <person name="Schulz F."/>
            <person name="Roux S."/>
            <person name="Paez-Espino D."/>
            <person name="Jungbluth S."/>
            <person name="Walsh D.A."/>
            <person name="Denef V.J."/>
            <person name="McMahon K.D."/>
            <person name="Konstantinidis K.T."/>
            <person name="Eloe-Fadrosh E.A."/>
            <person name="Kyrpides N.C."/>
            <person name="Woyke T."/>
        </authorList>
    </citation>
    <scope>NUCLEOTIDE SEQUENCE</scope>
    <source>
        <strain evidence="1">GVMAG-M-3300023184-191</strain>
    </source>
</reference>
<organism evidence="1">
    <name type="scientific">viral metagenome</name>
    <dbReference type="NCBI Taxonomy" id="1070528"/>
    <lineage>
        <taxon>unclassified sequences</taxon>
        <taxon>metagenomes</taxon>
        <taxon>organismal metagenomes</taxon>
    </lineage>
</organism>